<proteinExistence type="predicted"/>
<dbReference type="SMART" id="SM00490">
    <property type="entry name" value="HELICc"/>
    <property type="match status" value="1"/>
</dbReference>
<dbReference type="GO" id="GO:0043138">
    <property type="term" value="F:3'-5' DNA helicase activity"/>
    <property type="evidence" value="ECO:0007669"/>
    <property type="project" value="TreeGrafter"/>
</dbReference>
<dbReference type="STRING" id="1125847.NT26_4159"/>
<dbReference type="Gene3D" id="3.40.50.300">
    <property type="entry name" value="P-loop containing nucleotide triphosphate hydrolases"/>
    <property type="match status" value="2"/>
</dbReference>
<keyword evidence="3" id="KW-1185">Reference proteome</keyword>
<evidence type="ECO:0000313" key="3">
    <source>
        <dbReference type="Proteomes" id="UP000010792"/>
    </source>
</evidence>
<dbReference type="InterPro" id="IPR027417">
    <property type="entry name" value="P-loop_NTPase"/>
</dbReference>
<dbReference type="PANTHER" id="PTHR47957:SF3">
    <property type="entry name" value="ATP-DEPENDENT HELICASE HRQ1"/>
    <property type="match status" value="1"/>
</dbReference>
<protein>
    <recommendedName>
        <fullName evidence="1">Helicase C-terminal domain-containing protein</fullName>
    </recommendedName>
</protein>
<evidence type="ECO:0000259" key="1">
    <source>
        <dbReference type="PROSITE" id="PS51194"/>
    </source>
</evidence>
<organism evidence="2 3">
    <name type="scientific">Pseudorhizobium banfieldiae</name>
    <dbReference type="NCBI Taxonomy" id="1125847"/>
    <lineage>
        <taxon>Bacteria</taxon>
        <taxon>Pseudomonadati</taxon>
        <taxon>Pseudomonadota</taxon>
        <taxon>Alphaproteobacteria</taxon>
        <taxon>Hyphomicrobiales</taxon>
        <taxon>Rhizobiaceae</taxon>
        <taxon>Rhizobium/Agrobacterium group</taxon>
        <taxon>Pseudorhizobium</taxon>
    </lineage>
</organism>
<dbReference type="InterPro" id="IPR001650">
    <property type="entry name" value="Helicase_C-like"/>
</dbReference>
<dbReference type="EMBL" id="FO082820">
    <property type="protein sequence ID" value="CCF21881.1"/>
    <property type="molecule type" value="Genomic_DNA"/>
</dbReference>
<name>L0NM51_9HYPH</name>
<dbReference type="GO" id="GO:0036297">
    <property type="term" value="P:interstrand cross-link repair"/>
    <property type="evidence" value="ECO:0007669"/>
    <property type="project" value="TreeGrafter"/>
</dbReference>
<sequence length="1778" mass="194650">MLEYMLVRPQDRPIIDQSKGKLKWIILDEAHTLVGSAAAEVALLLRRVIEAFEVDPKTVRFVATSATIGDGPKVKEDLRRFLADVAGTEVSTVEVISGDRLLPTRSGKGGQAPSPSAMIDLPAADLFDKLSSHDPVWSLVAGLKDQPLQTQQLDRLGRAMGVDGETLAMALTRATSRSGETLAPLRVHSFHRAFSGLWCCTNPACPDSLGGEWAAGRLLFERDEACPKCHMPVAELYSCNECGEAFMIADEKGKRLAPPRNLPPNDEFLFEADRSASDDDEVNADEKLDLDTPTIAHCFSLSGRGLMPIFVDTATGMTADGDGERRYRLSAHPGGGKGPCPGCGATAKSGDKLYPFRFGAPFTISNAAPMLLEAMPPAEGLVQPSLPQTPPDLPTGGRQLISFTDSRQGTARMAAKLQMESERAFVRSFIYQVVQHKASGSGDNGKAEELKARIAKVASYPDWEDGPLKNVVREAEEQLAKLSGGGSIPWSDLRAQLAERTEVRDWLPDVWGSRADLFKKAAASAPSQIAEALLLREMMRRPKLANSPETMGLARFVFPGIEKHAQAPSGFLQRGGSLEDWKAWLTCLVTFSIRSNLAVAVNSDLLQWIMRKGFPKTLASPGMEPGRRQLRWPAASAAGKQPQVVELLRLGLGLNVGSSSDRAEINDWLQKAWNQLHTLFPKNANGEQALDFDKLEVGPLRNAFRCPVTRRIVDVAPFGLSPYARTKVDRPQPITMPVAPADADTATRTLFLSEDTDVAALRDSGLWTDMHDRIALYSPYSRSAEHSAQLSSRHLRHYESEFKAGRINLLNCSTTMEMGVDIGSVNGVLMANVPPSIANYKQRVGRAGRRGQPLSLAFTFAKDRPLDREAFRDPVAFLSRSIAAPRVALDSRPIVQRHVNALLFGRFLNLNSGNPLSMETGDFFGFPAAPNSVRAAKDARPIELMLRWLAKATTAEENKVALQRLVRGSVLAGRDDLLDQCAEALKSAETEFETEWSGLQSQFQGADIIGASAAIEAHLKRLCKEFLLADLADRGFLPGHGFPNHVVAFELDRNDLQGELNNDDRRGRRHGGPKRPLDIAIRDYAPGSETVVDGQVYRVGGVTLNWHRPSSDDGVREVQALRWAARCSHCGDNWTGAGSRPEECRTCADPSIVAESFLKPAGFLRDRHAPVHAEVENVDFIRAEAPRISAGASRWEALSQPTTGRFRVNRRGTVYYHTRGQNNEGYGLCLRCGRMEAMKPGETICTGLIDHKPLRARENFLQPCEGNSETFAVQHSLHLGYEIYTDVLELQPARSPEIGAANAIAIAIREATARHLGIEPEEMGYSIGPSRNAMATSTLSIFLHDRAAGGAGYVVQAANEMRAILRSARRILDCPRDCAHACSSCVLVSDAPEREEDLDRHKAISFLDTHLSLPDVIDVADAFAAESDVSDRPLSEIDDWLSHRAGSELHVWTGVNDIVELSDWAFTPLFKRWTDNGRRVSLILPSDFVSSLDAAQVLFLRDYCTRNGLDVAEGEPKRFNNGGYLFAYATDGTKGRGWASRDETVLMAGPGWGATHAAPIAHAPVVLSPKYREISLQELKPRSGAAVVVLGSGLEGPIADFGASMARKIRDAMVKCGVATADLVIRANYQDRYARSPLVLKLLVDTVASLNSTGAPSLSILTAPDRSGYSRTHIASDIISDVVLADLARNYAANKGFEAELSVGQLPHKRSLSLHMQSGTTMIVDLDQGFGWLEYNGRERFFDANGSTQRNTEWLRKLMGQVKRRNAYDSQMVLWQKT</sequence>
<dbReference type="PANTHER" id="PTHR47957">
    <property type="entry name" value="ATP-DEPENDENT HELICASE HRQ1"/>
    <property type="match status" value="1"/>
</dbReference>
<gene>
    <name evidence="2" type="ORF">NT26_4159</name>
</gene>
<dbReference type="Pfam" id="PF00271">
    <property type="entry name" value="Helicase_C"/>
    <property type="match status" value="1"/>
</dbReference>
<feature type="domain" description="Helicase C-terminal" evidence="1">
    <location>
        <begin position="744"/>
        <end position="900"/>
    </location>
</feature>
<evidence type="ECO:0000313" key="2">
    <source>
        <dbReference type="EMBL" id="CCF21881.1"/>
    </source>
</evidence>
<dbReference type="SUPFAM" id="SSF52540">
    <property type="entry name" value="P-loop containing nucleoside triphosphate hydrolases"/>
    <property type="match status" value="1"/>
</dbReference>
<accession>L0NM51</accession>
<dbReference type="InterPro" id="IPR018973">
    <property type="entry name" value="MZB"/>
</dbReference>
<reference evidence="2 3" key="1">
    <citation type="journal article" date="2013" name="Genome Biol. Evol.">
        <title>Life in an arsenic-containing gold mine: genome and physiology of the autotrophic arsenite-oxidizing bacterium rhizobium sp. NT-26.</title>
        <authorList>
            <person name="Andres J."/>
            <person name="Arsene-Ploetze F."/>
            <person name="Barbe V."/>
            <person name="Brochier-Armanet C."/>
            <person name="Cleiss-Arnold J."/>
            <person name="Coppee J.Y."/>
            <person name="Dillies M.A."/>
            <person name="Geist"/>
            <person name="L"/>
            <person name="Joublin A."/>
            <person name="Koechler S."/>
            <person name="Lassalle F."/>
            <person name="Marchal M."/>
            <person name="Medigue C."/>
            <person name="Muller D."/>
            <person name="Nesme X."/>
            <person name="Plewniak F."/>
            <person name="Proux C."/>
            <person name="Ramirez-Bahena M.H."/>
            <person name="Schenowitz C."/>
            <person name="Sismeiro O."/>
            <person name="Vallenet D."/>
            <person name="Santini J.M."/>
            <person name="Bertin P.N."/>
        </authorList>
    </citation>
    <scope>NUCLEOTIDE SEQUENCE [LARGE SCALE GENOMIC DNA]</scope>
    <source>
        <strain evidence="2 3">NT-26</strain>
    </source>
</reference>
<dbReference type="Proteomes" id="UP000010792">
    <property type="component" value="Chromosome"/>
</dbReference>
<dbReference type="KEGG" id="rht:NT26_4159"/>
<dbReference type="GO" id="GO:0006289">
    <property type="term" value="P:nucleotide-excision repair"/>
    <property type="evidence" value="ECO:0007669"/>
    <property type="project" value="TreeGrafter"/>
</dbReference>
<dbReference type="Pfam" id="PF09369">
    <property type="entry name" value="MZB"/>
    <property type="match status" value="1"/>
</dbReference>
<dbReference type="PROSITE" id="PS51194">
    <property type="entry name" value="HELICASE_CTER"/>
    <property type="match status" value="1"/>
</dbReference>